<dbReference type="Pfam" id="PF11148">
    <property type="entry name" value="DUF2922"/>
    <property type="match status" value="1"/>
</dbReference>
<name>A0ABU0JUZ8_HATLI</name>
<dbReference type="EMBL" id="JAUSWN010000035">
    <property type="protein sequence ID" value="MDQ0480932.1"/>
    <property type="molecule type" value="Genomic_DNA"/>
</dbReference>
<gene>
    <name evidence="1" type="ORF">QOZ93_002683</name>
</gene>
<proteinExistence type="predicted"/>
<keyword evidence="2" id="KW-1185">Reference proteome</keyword>
<evidence type="ECO:0000313" key="1">
    <source>
        <dbReference type="EMBL" id="MDQ0480932.1"/>
    </source>
</evidence>
<dbReference type="RefSeq" id="WP_307357253.1">
    <property type="nucleotide sequence ID" value="NZ_BAAACJ010000062.1"/>
</dbReference>
<organism evidence="1 2">
    <name type="scientific">Hathewaya limosa</name>
    <name type="common">Clostridium limosum</name>
    <dbReference type="NCBI Taxonomy" id="1536"/>
    <lineage>
        <taxon>Bacteria</taxon>
        <taxon>Bacillati</taxon>
        <taxon>Bacillota</taxon>
        <taxon>Clostridia</taxon>
        <taxon>Eubacteriales</taxon>
        <taxon>Clostridiaceae</taxon>
        <taxon>Hathewaya</taxon>
    </lineage>
</organism>
<dbReference type="InterPro" id="IPR021321">
    <property type="entry name" value="DUF2922"/>
</dbReference>
<sequence length="79" mass="9177">MSKCLVLNFKNTNDKKVNIYIPHVKANVSKDTIIHCMELIYNSKNLFEVPLKECCGAFYIKGKNNYINALEDDFQDIFI</sequence>
<accession>A0ABU0JUZ8</accession>
<reference evidence="1 2" key="1">
    <citation type="submission" date="2023-07" db="EMBL/GenBank/DDBJ databases">
        <title>Genomic Encyclopedia of Type Strains, Phase IV (KMG-IV): sequencing the most valuable type-strain genomes for metagenomic binning, comparative biology and taxonomic classification.</title>
        <authorList>
            <person name="Goeker M."/>
        </authorList>
    </citation>
    <scope>NUCLEOTIDE SEQUENCE [LARGE SCALE GENOMIC DNA]</scope>
    <source>
        <strain evidence="1 2">DSM 1400</strain>
    </source>
</reference>
<dbReference type="Proteomes" id="UP001224418">
    <property type="component" value="Unassembled WGS sequence"/>
</dbReference>
<evidence type="ECO:0000313" key="2">
    <source>
        <dbReference type="Proteomes" id="UP001224418"/>
    </source>
</evidence>
<comment type="caution">
    <text evidence="1">The sequence shown here is derived from an EMBL/GenBank/DDBJ whole genome shotgun (WGS) entry which is preliminary data.</text>
</comment>
<protein>
    <submittedName>
        <fullName evidence="1">Uncharacterized protein</fullName>
    </submittedName>
</protein>